<name>A0A0H3WR48_9BURK</name>
<feature type="compositionally biased region" description="Polar residues" evidence="1">
    <location>
        <begin position="38"/>
        <end position="50"/>
    </location>
</feature>
<feature type="region of interest" description="Disordered" evidence="1">
    <location>
        <begin position="1124"/>
        <end position="1173"/>
    </location>
</feature>
<dbReference type="STRING" id="656179.AB870_01190"/>
<dbReference type="PATRIC" id="fig|656179.3.peg.266"/>
<feature type="compositionally biased region" description="Basic and acidic residues" evidence="1">
    <location>
        <begin position="1344"/>
        <end position="1358"/>
    </location>
</feature>
<feature type="region of interest" description="Disordered" evidence="1">
    <location>
        <begin position="1397"/>
        <end position="1445"/>
    </location>
</feature>
<reference evidence="2" key="1">
    <citation type="submission" date="2016-06" db="EMBL/GenBank/DDBJ databases">
        <title>Complete Genome Sequence of Pandoraea faecigallinarum DSM-23572.</title>
        <authorList>
            <person name="Yong D."/>
            <person name="Ee R."/>
            <person name="Lim Y.-L."/>
            <person name="Yin W.-F."/>
            <person name="Chan K.-G."/>
        </authorList>
    </citation>
    <scope>NUCLEOTIDE SEQUENCE</scope>
    <source>
        <strain evidence="2">DSM 23572</strain>
    </source>
</reference>
<dbReference type="Proteomes" id="UP000035651">
    <property type="component" value="Chromosome"/>
</dbReference>
<dbReference type="OrthoDB" id="8931957at2"/>
<evidence type="ECO:0000313" key="2">
    <source>
        <dbReference type="EMBL" id="AKM29038.1"/>
    </source>
</evidence>
<gene>
    <name evidence="2" type="ORF">AB870_01190</name>
</gene>
<dbReference type="EMBL" id="CP011807">
    <property type="protein sequence ID" value="AKM29038.1"/>
    <property type="molecule type" value="Genomic_DNA"/>
</dbReference>
<evidence type="ECO:0000256" key="1">
    <source>
        <dbReference type="SAM" id="MobiDB-lite"/>
    </source>
</evidence>
<protein>
    <submittedName>
        <fullName evidence="2">Uncharacterized protein</fullName>
    </submittedName>
</protein>
<feature type="compositionally biased region" description="Basic residues" evidence="1">
    <location>
        <begin position="1143"/>
        <end position="1152"/>
    </location>
</feature>
<feature type="compositionally biased region" description="Low complexity" evidence="1">
    <location>
        <begin position="1408"/>
        <end position="1443"/>
    </location>
</feature>
<feature type="compositionally biased region" description="Basic and acidic residues" evidence="1">
    <location>
        <begin position="1124"/>
        <end position="1140"/>
    </location>
</feature>
<dbReference type="RefSeq" id="WP_047905002.1">
    <property type="nucleotide sequence ID" value="NZ_CP011807.3"/>
</dbReference>
<feature type="region of interest" description="Disordered" evidence="1">
    <location>
        <begin position="1714"/>
        <end position="1743"/>
    </location>
</feature>
<dbReference type="Gene3D" id="3.10.670.10">
    <property type="entry name" value="Secreted effector protein ssei"/>
    <property type="match status" value="1"/>
</dbReference>
<sequence>MQIFPPTGRDWTTSRAATSSDPVAPHGDSPRMPFERTPAQQAEASVSADASPQAAPVRTLVPEALADKDWRARVVHALVSLPHDRWGPVSCALAYRLLDRRDGAAERTAASGEPLNMQTQAGLLDLAALMAKAGFAVRADPLPEIAYVDGRFGVVGNATLHWAPLGAYYNGLWQAVLTAVLAPGETSVDVLQLSQLPGLLSQLVVDDPDFAVAAWDRHLAGNQPEFLPVTPVALGEVARRCVPLLAGAAGLAVGLAYRFAPDALHSAATAGVGEPLAASTELAHHAGAWQTFGPMAGALAAGTLEAAALVRLCAARPTEHDALALQRAQHLSAYALLVPSLTATALRQLVSKLGTHVAEADAFDVAALLNRRLDGVSQSVTPSDVISRIDWPDFQRKSRERRHPLLRYDTPGWVTALEAAVHLAYGMNVGNLWTNVVQEAFAQRRRDHWREEVELLDAQALASAPRRLTMPGDSPVAAFGKGVVHDWPRDFVIQRLQRAPVASSPMTWGKGMATTAGDARFDAMSPAQGLLGPMVDEVVSKTASVSLSAVLLGKWNRRWIGGGAIATAVTVTAKMLYGRLAGDRRGYRDDMAALGPPGAAALELRPRHHEPAVHQVPQLVSEDEDIATLDQMLRVIKSTDAIEFSAASIEKYRKEIQVTIAKEMGVVLRKLYPGAGFKRSTEQPWNATVEVAYDEWGRSTETERFSFSAGEKTTTHFTTFDIALGHHFLKEFSIFLGSKQVESVRALDDAAQKLLSAVDNDVFRTALIDHDSQQLERMAKSADHRDAYIHYVREVFTGVLIQHTSASPERALPPGSIPSRLGHPGHPGHQAIGQRQLFRIGHGVVRAVTFEDEVLPGLVAVPSLEDKSALLISVKHGTEFHWRPEVEATDAFREFMRSHLSTRQRQAAESPLRWDLFKYRIASTSVQSNRACGATLRRREPEPYKGGVDALYAEVSLNPSFKFAACASLELELWYAQLRRAAQERDFLIVSQAWRDERRASSVRHIVYDGLKLAGPALIAAFKGLGRAGFVMSMAYEIGPHVAELSELSHRATRAEVDELRRIHREMSLAESIAALLRIPNLGALDTAAEWVLNGLGRAPNVSQTLEHFMEAWPTAAQRRRAFAEQVRRMVKSEPKDEGRAQGAKRKGHPKAGKQQPEAPPTQPAGQTEGESVSALHVWQSISMLKGYWRISTDGEETVPMRDGERHVDAFLGAGRMQVTSVAQLNDLPEGYGFAFTEPDGTMFFAGLTSGHGKLLGIGVNDTLASAKHASILPTRGVERFDPKGITFSNERFRFGPIEGLMYVEAFVDRLPQWWRNMPGSAARWPGLPALTPVSTSTLAPEGTQDRHALPESSRDGEPWLPRPRGRHAIPSARTKRAQDDWGTLVDAWYVREGRHISGHTPQRMRESTIPSASSSASTSASASTSTSTSTSTAASTAAPAPSVDAGSRVVRAFAPQHASAMDIGAHWQTPAFRRALTEVVVRARRGLLLWHLPHLPPRHRALILETLRTEAGFRPVAVNGLPLPGVLGLRHGECRLLLSLMTGEAIALDVEPVPRASDDRARLRAFAMAHDEAHRLPDVAHRELRVSLGAPERDAGMERLIDDLRDRIVRAMPRREGDGLDEQDRTAWAGVVELTCRAALALPGAHARSLAETLRNVTRAHRPAPSEVLYLNEPVAGPQTAPAMGLAYDIGTAIREFAHDVFSATLSQPVRRTTPAGVMPYPGEGPMGENAPNTPDEDPADPTREATDFVAAFVDHVHQWRIVDRVRGDIASLIESGIGNADFAAAMLGAGIELHDGKFGAATAAIWREVPGVGAFRARQGGAPQLVELHGADVLRNVPRGCRILSRRVADGSDPSRGYDDMLSLGHGRVAVASNVGTGSEPRFRLEAFDIARGEGGFEWSARERVWRRQGAAMRLWVQSDTPNVFAEPAPEALEPGEIDASVFLDTLLAQPGIMAMHAERTGARVLRVDDATANLLTSLGGVFAANGVTDVRYRVIAIWASAEQFRPQLSLALTGRAPPAWVTSGHVERLAADLFVGQTLGEVAARTNGTVVASEVHWRGLYVRHCGARCVKYFDFDTVDDALYAAQGFALVPGALAGDFGAGGVLLHPPGWRTTNATDTSESPLLR</sequence>
<accession>A0A0H3WR48</accession>
<feature type="region of interest" description="Disordered" evidence="1">
    <location>
        <begin position="1"/>
        <end position="55"/>
    </location>
</feature>
<organism evidence="2 3">
    <name type="scientific">Pandoraea faecigallinarum</name>
    <dbReference type="NCBI Taxonomy" id="656179"/>
    <lineage>
        <taxon>Bacteria</taxon>
        <taxon>Pseudomonadati</taxon>
        <taxon>Pseudomonadota</taxon>
        <taxon>Betaproteobacteria</taxon>
        <taxon>Burkholderiales</taxon>
        <taxon>Burkholderiaceae</taxon>
        <taxon>Pandoraea</taxon>
    </lineage>
</organism>
<proteinExistence type="predicted"/>
<evidence type="ECO:0000313" key="3">
    <source>
        <dbReference type="Proteomes" id="UP000035651"/>
    </source>
</evidence>
<feature type="compositionally biased region" description="Polar residues" evidence="1">
    <location>
        <begin position="10"/>
        <end position="21"/>
    </location>
</feature>
<keyword evidence="3" id="KW-1185">Reference proteome</keyword>
<feature type="region of interest" description="Disordered" evidence="1">
    <location>
        <begin position="1326"/>
        <end position="1377"/>
    </location>
</feature>
<dbReference type="KEGG" id="pfg:AB870_01190"/>